<reference evidence="1 2" key="1">
    <citation type="submission" date="2017-10" db="EMBL/GenBank/DDBJ databases">
        <title>Draft genome of Longibacter Salinarum.</title>
        <authorList>
            <person name="Goh K.M."/>
            <person name="Shamsir M.S."/>
            <person name="Lim S.W."/>
        </authorList>
    </citation>
    <scope>NUCLEOTIDE SEQUENCE [LARGE SCALE GENOMIC DNA]</scope>
    <source>
        <strain evidence="1 2">KCTC 52045</strain>
    </source>
</reference>
<dbReference type="OrthoDB" id="1519259at2"/>
<keyword evidence="2" id="KW-1185">Reference proteome</keyword>
<evidence type="ECO:0000313" key="1">
    <source>
        <dbReference type="EMBL" id="PEN13506.1"/>
    </source>
</evidence>
<sequence length="137" mass="15469">MRRADIRTSIDFRGLIRGCPDHQWQIVDAIRETQSDVSQNRWLVTTEERIRRVSRGKAAPQVQETGRIERETIVVVRDRWTGWEAQGTSPEDVAKSILTAYSSESEWPLEDRGDGSDGRGQLAINAAQIVSYPSATD</sequence>
<gene>
    <name evidence="1" type="ORF">CRI94_09325</name>
</gene>
<evidence type="ECO:0000313" key="2">
    <source>
        <dbReference type="Proteomes" id="UP000220102"/>
    </source>
</evidence>
<dbReference type="Proteomes" id="UP000220102">
    <property type="component" value="Unassembled WGS sequence"/>
</dbReference>
<organism evidence="1 2">
    <name type="scientific">Longibacter salinarum</name>
    <dbReference type="NCBI Taxonomy" id="1850348"/>
    <lineage>
        <taxon>Bacteria</taxon>
        <taxon>Pseudomonadati</taxon>
        <taxon>Rhodothermota</taxon>
        <taxon>Rhodothermia</taxon>
        <taxon>Rhodothermales</taxon>
        <taxon>Salisaetaceae</taxon>
        <taxon>Longibacter</taxon>
    </lineage>
</organism>
<dbReference type="EMBL" id="PDEQ01000004">
    <property type="protein sequence ID" value="PEN13506.1"/>
    <property type="molecule type" value="Genomic_DNA"/>
</dbReference>
<accession>A0A2A8CXX5</accession>
<dbReference type="RefSeq" id="WP_098075428.1">
    <property type="nucleotide sequence ID" value="NZ_PDEQ01000004.1"/>
</dbReference>
<dbReference type="AlphaFoldDB" id="A0A2A8CXX5"/>
<proteinExistence type="predicted"/>
<protein>
    <submittedName>
        <fullName evidence="1">Uncharacterized protein</fullName>
    </submittedName>
</protein>
<name>A0A2A8CXX5_9BACT</name>
<comment type="caution">
    <text evidence="1">The sequence shown here is derived from an EMBL/GenBank/DDBJ whole genome shotgun (WGS) entry which is preliminary data.</text>
</comment>